<organism evidence="1 2">
    <name type="scientific">Mycena belliarum</name>
    <dbReference type="NCBI Taxonomy" id="1033014"/>
    <lineage>
        <taxon>Eukaryota</taxon>
        <taxon>Fungi</taxon>
        <taxon>Dikarya</taxon>
        <taxon>Basidiomycota</taxon>
        <taxon>Agaricomycotina</taxon>
        <taxon>Agaricomycetes</taxon>
        <taxon>Agaricomycetidae</taxon>
        <taxon>Agaricales</taxon>
        <taxon>Marasmiineae</taxon>
        <taxon>Mycenaceae</taxon>
        <taxon>Mycena</taxon>
    </lineage>
</organism>
<comment type="caution">
    <text evidence="1">The sequence shown here is derived from an EMBL/GenBank/DDBJ whole genome shotgun (WGS) entry which is preliminary data.</text>
</comment>
<dbReference type="Proteomes" id="UP001222325">
    <property type="component" value="Unassembled WGS sequence"/>
</dbReference>
<dbReference type="AlphaFoldDB" id="A0AAD6TNC7"/>
<protein>
    <submittedName>
        <fullName evidence="1">Uncharacterized protein</fullName>
    </submittedName>
</protein>
<dbReference type="Gene3D" id="3.60.130.30">
    <property type="match status" value="1"/>
</dbReference>
<keyword evidence="2" id="KW-1185">Reference proteome</keyword>
<accession>A0AAD6TNC7</accession>
<evidence type="ECO:0000313" key="1">
    <source>
        <dbReference type="EMBL" id="KAJ7062445.1"/>
    </source>
</evidence>
<name>A0AAD6TNC7_9AGAR</name>
<sequence>SGVFRIFAHQLYDHFHHALGVYESQYKGSSRPFYFSVFSAATFYLGNKPRRVMDDDLAWGWSAITALGDFNASNGGHIILWDLNLVVRLPAGSTILIPRALIRYSFVRIAPGESRYSLVQFTPAPIFRFAANGGRSDLDFARDASEKEHLDREARREAAQDGHIAQEMYSDLSELSDAYYSFPIPPPPPGRA</sequence>
<reference evidence="1" key="1">
    <citation type="submission" date="2023-03" db="EMBL/GenBank/DDBJ databases">
        <title>Massive genome expansion in bonnet fungi (Mycena s.s.) driven by repeated elements and novel gene families across ecological guilds.</title>
        <authorList>
            <consortium name="Lawrence Berkeley National Laboratory"/>
            <person name="Harder C.B."/>
            <person name="Miyauchi S."/>
            <person name="Viragh M."/>
            <person name="Kuo A."/>
            <person name="Thoen E."/>
            <person name="Andreopoulos B."/>
            <person name="Lu D."/>
            <person name="Skrede I."/>
            <person name="Drula E."/>
            <person name="Henrissat B."/>
            <person name="Morin E."/>
            <person name="Kohler A."/>
            <person name="Barry K."/>
            <person name="LaButti K."/>
            <person name="Morin E."/>
            <person name="Salamov A."/>
            <person name="Lipzen A."/>
            <person name="Mereny Z."/>
            <person name="Hegedus B."/>
            <person name="Baldrian P."/>
            <person name="Stursova M."/>
            <person name="Weitz H."/>
            <person name="Taylor A."/>
            <person name="Grigoriev I.V."/>
            <person name="Nagy L.G."/>
            <person name="Martin F."/>
            <person name="Kauserud H."/>
        </authorList>
    </citation>
    <scope>NUCLEOTIDE SEQUENCE</scope>
    <source>
        <strain evidence="1">CBHHK173m</strain>
    </source>
</reference>
<proteinExistence type="predicted"/>
<feature type="non-terminal residue" evidence="1">
    <location>
        <position position="1"/>
    </location>
</feature>
<dbReference type="EMBL" id="JARJCN010000226">
    <property type="protein sequence ID" value="KAJ7062445.1"/>
    <property type="molecule type" value="Genomic_DNA"/>
</dbReference>
<evidence type="ECO:0000313" key="2">
    <source>
        <dbReference type="Proteomes" id="UP001222325"/>
    </source>
</evidence>
<gene>
    <name evidence="1" type="ORF">B0H15DRAFT_794783</name>
</gene>